<evidence type="ECO:0000256" key="1">
    <source>
        <dbReference type="SAM" id="Coils"/>
    </source>
</evidence>
<dbReference type="EMBL" id="WTUX01000011">
    <property type="protein sequence ID" value="MZR13383.1"/>
    <property type="molecule type" value="Genomic_DNA"/>
</dbReference>
<sequence length="192" mass="21928">MMVRTRSRAPKVQSPRELLREICAPHILPGENAETHETLRQALLSDLAPATPYETLLAEHLIALEWEALRHRRLRDSLLRAEFRVQAEGVFAKGIVEAVHDFEQTPESKDLAFDLVASDPERRETALAALAELEISVEEIMARTYTSLAKDLEPHERQIAEIETRRRKLREDFDRLKSANAVLVEDAEEVSE</sequence>
<keyword evidence="3" id="KW-1185">Reference proteome</keyword>
<dbReference type="RefSeq" id="WP_161351474.1">
    <property type="nucleotide sequence ID" value="NZ_WTUX01000011.1"/>
</dbReference>
<evidence type="ECO:0000313" key="2">
    <source>
        <dbReference type="EMBL" id="MZR13383.1"/>
    </source>
</evidence>
<proteinExistence type="predicted"/>
<evidence type="ECO:0000313" key="3">
    <source>
        <dbReference type="Proteomes" id="UP000467322"/>
    </source>
</evidence>
<comment type="caution">
    <text evidence="2">The sequence shown here is derived from an EMBL/GenBank/DDBJ whole genome shotgun (WGS) entry which is preliminary data.</text>
</comment>
<dbReference type="Proteomes" id="UP000467322">
    <property type="component" value="Unassembled WGS sequence"/>
</dbReference>
<reference evidence="2 3" key="1">
    <citation type="submission" date="2019-12" db="EMBL/GenBank/DDBJ databases">
        <title>Maritimibacter sp. nov. sp. isolated from sea sand.</title>
        <authorList>
            <person name="Kim J."/>
            <person name="Jeong S.E."/>
            <person name="Jung H.S."/>
            <person name="Jeon C.O."/>
        </authorList>
    </citation>
    <scope>NUCLEOTIDE SEQUENCE [LARGE SCALE GENOMIC DNA]</scope>
    <source>
        <strain evidence="2 3">DP07</strain>
    </source>
</reference>
<feature type="coiled-coil region" evidence="1">
    <location>
        <begin position="123"/>
        <end position="179"/>
    </location>
</feature>
<organism evidence="2 3">
    <name type="scientific">Maritimibacter harenae</name>
    <dbReference type="NCBI Taxonomy" id="2606218"/>
    <lineage>
        <taxon>Bacteria</taxon>
        <taxon>Pseudomonadati</taxon>
        <taxon>Pseudomonadota</taxon>
        <taxon>Alphaproteobacteria</taxon>
        <taxon>Rhodobacterales</taxon>
        <taxon>Roseobacteraceae</taxon>
        <taxon>Maritimibacter</taxon>
    </lineage>
</organism>
<protein>
    <submittedName>
        <fullName evidence="2">Uncharacterized protein</fullName>
    </submittedName>
</protein>
<accession>A0A845M7A7</accession>
<name>A0A845M7A7_9RHOB</name>
<dbReference type="AlphaFoldDB" id="A0A845M7A7"/>
<keyword evidence="1" id="KW-0175">Coiled coil</keyword>
<gene>
    <name evidence="2" type="ORF">GQE99_10175</name>
</gene>